<feature type="compositionally biased region" description="Basic residues" evidence="2">
    <location>
        <begin position="386"/>
        <end position="395"/>
    </location>
</feature>
<dbReference type="GO" id="GO:0005739">
    <property type="term" value="C:mitochondrion"/>
    <property type="evidence" value="ECO:0007669"/>
    <property type="project" value="TreeGrafter"/>
</dbReference>
<keyword evidence="4" id="KW-1185">Reference proteome</keyword>
<dbReference type="PANTHER" id="PTHR28152:SF1">
    <property type="entry name" value="HYDROXYACYL-THIOESTER DEHYDRATASE TYPE 2, MITOCHONDRIAL"/>
    <property type="match status" value="1"/>
</dbReference>
<dbReference type="InterPro" id="IPR052741">
    <property type="entry name" value="Mitochondrial_HTD2"/>
</dbReference>
<reference evidence="3" key="1">
    <citation type="submission" date="2022-07" db="EMBL/GenBank/DDBJ databases">
        <title>The genome of Lyophyllum shimeji provides insight into the initial evolution of ectomycorrhizal fungal genome.</title>
        <authorList>
            <person name="Kobayashi Y."/>
            <person name="Shibata T."/>
            <person name="Hirakawa H."/>
            <person name="Shigenobu S."/>
            <person name="Nishiyama T."/>
            <person name="Yamada A."/>
            <person name="Hasebe M."/>
            <person name="Kawaguchi M."/>
        </authorList>
    </citation>
    <scope>NUCLEOTIDE SEQUENCE</scope>
    <source>
        <strain evidence="3">AT787</strain>
    </source>
</reference>
<dbReference type="SMART" id="SM00427">
    <property type="entry name" value="H2B"/>
    <property type="match status" value="1"/>
</dbReference>
<dbReference type="AlphaFoldDB" id="A0A9P3UKV4"/>
<dbReference type="GO" id="GO:0046982">
    <property type="term" value="F:protein heterodimerization activity"/>
    <property type="evidence" value="ECO:0007669"/>
    <property type="project" value="InterPro"/>
</dbReference>
<accession>A0A9P3UKV4</accession>
<feature type="region of interest" description="Disordered" evidence="2">
    <location>
        <begin position="306"/>
        <end position="333"/>
    </location>
</feature>
<dbReference type="Gene3D" id="1.10.20.10">
    <property type="entry name" value="Histone, subunit A"/>
    <property type="match status" value="1"/>
</dbReference>
<comment type="similarity">
    <text evidence="1">Belongs to the histone H2B family.</text>
</comment>
<evidence type="ECO:0000256" key="1">
    <source>
        <dbReference type="ARBA" id="ARBA00006846"/>
    </source>
</evidence>
<dbReference type="Gene3D" id="3.10.129.10">
    <property type="entry name" value="Hotdog Thioesterase"/>
    <property type="match status" value="1"/>
</dbReference>
<dbReference type="EMBL" id="BRPK01000002">
    <property type="protein sequence ID" value="GLB34915.1"/>
    <property type="molecule type" value="Genomic_DNA"/>
</dbReference>
<dbReference type="PANTHER" id="PTHR28152">
    <property type="entry name" value="HYDROXYACYL-THIOESTER DEHYDRATASE TYPE 2, MITOCHONDRIAL"/>
    <property type="match status" value="1"/>
</dbReference>
<dbReference type="SUPFAM" id="SSF54637">
    <property type="entry name" value="Thioesterase/thiol ester dehydrase-isomerase"/>
    <property type="match status" value="1"/>
</dbReference>
<name>A0A9P3UKV4_LYOSH</name>
<comment type="caution">
    <text evidence="3">The sequence shown here is derived from an EMBL/GenBank/DDBJ whole genome shotgun (WGS) entry which is preliminary data.</text>
</comment>
<proteinExistence type="inferred from homology"/>
<dbReference type="InterPro" id="IPR000558">
    <property type="entry name" value="Histone_H2B"/>
</dbReference>
<dbReference type="GO" id="GO:0003677">
    <property type="term" value="F:DNA binding"/>
    <property type="evidence" value="ECO:0007669"/>
    <property type="project" value="InterPro"/>
</dbReference>
<organism evidence="3 4">
    <name type="scientific">Lyophyllum shimeji</name>
    <name type="common">Hon-shimeji</name>
    <name type="synonym">Tricholoma shimeji</name>
    <dbReference type="NCBI Taxonomy" id="47721"/>
    <lineage>
        <taxon>Eukaryota</taxon>
        <taxon>Fungi</taxon>
        <taxon>Dikarya</taxon>
        <taxon>Basidiomycota</taxon>
        <taxon>Agaricomycotina</taxon>
        <taxon>Agaricomycetes</taxon>
        <taxon>Agaricomycetidae</taxon>
        <taxon>Agaricales</taxon>
        <taxon>Tricholomatineae</taxon>
        <taxon>Lyophyllaceae</taxon>
        <taxon>Lyophyllum</taxon>
    </lineage>
</organism>
<feature type="region of interest" description="Disordered" evidence="2">
    <location>
        <begin position="367"/>
        <end position="397"/>
    </location>
</feature>
<evidence type="ECO:0000313" key="3">
    <source>
        <dbReference type="EMBL" id="GLB34915.1"/>
    </source>
</evidence>
<dbReference type="Proteomes" id="UP001063166">
    <property type="component" value="Unassembled WGS sequence"/>
</dbReference>
<dbReference type="GO" id="GO:0000786">
    <property type="term" value="C:nucleosome"/>
    <property type="evidence" value="ECO:0007669"/>
    <property type="project" value="InterPro"/>
</dbReference>
<dbReference type="SUPFAM" id="SSF47113">
    <property type="entry name" value="Histone-fold"/>
    <property type="match status" value="1"/>
</dbReference>
<dbReference type="OrthoDB" id="3257538at2759"/>
<evidence type="ECO:0000256" key="2">
    <source>
        <dbReference type="SAM" id="MobiDB-lite"/>
    </source>
</evidence>
<feature type="compositionally biased region" description="Low complexity" evidence="2">
    <location>
        <begin position="312"/>
        <end position="324"/>
    </location>
</feature>
<gene>
    <name evidence="3" type="ORF">LshimejAT787_0204800</name>
</gene>
<dbReference type="InterPro" id="IPR029069">
    <property type="entry name" value="HotDog_dom_sf"/>
</dbReference>
<sequence>MFRTGLRQLSRQRFYSTVSPFQVEALNKWKSTPRELVLSDSFHFEKLSDLYITLPTRDGTRQCYQAPREASPLGYGHHLAFFHSRVPESELREDGTEADFSPPEPFTRRMWAGGKITWDPENPLIIGKKASATWGIGTVEQKGFDDPKKDPMVFVNQRIDITMEGKARPSVSEERTHVYISNTAQIKKVPREVKDIPASSDFCFQYKPSLATLFRFSALMFNAHSIHLDLGFTQEKEGYPERLVHGPLTALMLLETAVFHNPGLQLKSFEYRARNPIIVNRASTIHGVWNDNTSIRLCCLRGPGEETEGAKKTTSTSQTAATPADGEKKKRRKLRKETYSSYIYKVLKQVHPDTGISNKAMAISTPSSTISSSASRLKHPNSLPSRRNKPFHGGKSRQIVLPSFPLAESEATF</sequence>
<dbReference type="GO" id="GO:0030527">
    <property type="term" value="F:structural constituent of chromatin"/>
    <property type="evidence" value="ECO:0007669"/>
    <property type="project" value="InterPro"/>
</dbReference>
<dbReference type="InterPro" id="IPR009072">
    <property type="entry name" value="Histone-fold"/>
</dbReference>
<evidence type="ECO:0000313" key="4">
    <source>
        <dbReference type="Proteomes" id="UP001063166"/>
    </source>
</evidence>
<dbReference type="GO" id="GO:0019171">
    <property type="term" value="F:(3R)-hydroxyacyl-[acyl-carrier-protein] dehydratase activity"/>
    <property type="evidence" value="ECO:0007669"/>
    <property type="project" value="TreeGrafter"/>
</dbReference>
<protein>
    <submittedName>
        <fullName evidence="3">3-hydroxyacyl-[acyl-carrier-protein] dehydratase activity</fullName>
    </submittedName>
</protein>